<dbReference type="RefSeq" id="WP_135944869.1">
    <property type="nucleotide sequence ID" value="NZ_BMEI01000002.1"/>
</dbReference>
<name>A0A4S2HCF7_9PROT</name>
<sequence length="86" mass="8523">MSDFDARAAGLDSPPAYAFAIVPDDGAELARPTRGLMVAGEGDVAVLTVGGDTAVLPGLLPGIQYAIRARRVLATGTGASGLVGLA</sequence>
<dbReference type="AlphaFoldDB" id="A0A4S2HCF7"/>
<accession>A0A4S2HCF7</accession>
<dbReference type="EMBL" id="SRXV01000002">
    <property type="protein sequence ID" value="TGY93152.1"/>
    <property type="molecule type" value="Genomic_DNA"/>
</dbReference>
<proteinExistence type="predicted"/>
<reference evidence="1 2" key="1">
    <citation type="journal article" date="2013" name="Int. J. Syst. Evol. Microbiol.">
        <title>Marinicauda pacifica gen. nov., sp. nov., a prosthecate alphaproteobacterium of the family Hyphomonadaceae isolated from deep seawater.</title>
        <authorList>
            <person name="Zhang X.Y."/>
            <person name="Li G.W."/>
            <person name="Wang C.S."/>
            <person name="Zhang Y.J."/>
            <person name="Xu X.W."/>
            <person name="Li H."/>
            <person name="Liu A."/>
            <person name="Liu C."/>
            <person name="Xie B.B."/>
            <person name="Qin Q.L."/>
            <person name="Xu Z."/>
            <person name="Chen X.L."/>
            <person name="Zhou B.C."/>
            <person name="Zhang Y.Z."/>
        </authorList>
    </citation>
    <scope>NUCLEOTIDE SEQUENCE [LARGE SCALE GENOMIC DNA]</scope>
    <source>
        <strain evidence="1 2">P-1 km-3</strain>
    </source>
</reference>
<protein>
    <submittedName>
        <fullName evidence="1">Uncharacterized protein</fullName>
    </submittedName>
</protein>
<gene>
    <name evidence="1" type="ORF">E5162_08810</name>
</gene>
<comment type="caution">
    <text evidence="1">The sequence shown here is derived from an EMBL/GenBank/DDBJ whole genome shotgun (WGS) entry which is preliminary data.</text>
</comment>
<dbReference type="Proteomes" id="UP000305451">
    <property type="component" value="Unassembled WGS sequence"/>
</dbReference>
<keyword evidence="2" id="KW-1185">Reference proteome</keyword>
<dbReference type="OrthoDB" id="7916272at2"/>
<organism evidence="1 2">
    <name type="scientific">Marinicauda pacifica</name>
    <dbReference type="NCBI Taxonomy" id="1133559"/>
    <lineage>
        <taxon>Bacteria</taxon>
        <taxon>Pseudomonadati</taxon>
        <taxon>Pseudomonadota</taxon>
        <taxon>Alphaproteobacteria</taxon>
        <taxon>Maricaulales</taxon>
        <taxon>Maricaulaceae</taxon>
        <taxon>Marinicauda</taxon>
    </lineage>
</organism>
<evidence type="ECO:0000313" key="1">
    <source>
        <dbReference type="EMBL" id="TGY93152.1"/>
    </source>
</evidence>
<evidence type="ECO:0000313" key="2">
    <source>
        <dbReference type="Proteomes" id="UP000305451"/>
    </source>
</evidence>